<organism evidence="1 2">
    <name type="scientific">Streptomyces aidingensis</name>
    <dbReference type="NCBI Taxonomy" id="910347"/>
    <lineage>
        <taxon>Bacteria</taxon>
        <taxon>Bacillati</taxon>
        <taxon>Actinomycetota</taxon>
        <taxon>Actinomycetes</taxon>
        <taxon>Kitasatosporales</taxon>
        <taxon>Streptomycetaceae</taxon>
        <taxon>Streptomyces</taxon>
    </lineage>
</organism>
<dbReference type="EMBL" id="FOLM01000002">
    <property type="protein sequence ID" value="SFC16486.1"/>
    <property type="molecule type" value="Genomic_DNA"/>
</dbReference>
<protein>
    <submittedName>
        <fullName evidence="1">Uncharacterized protein</fullName>
    </submittedName>
</protein>
<accession>A0A1I1GYC1</accession>
<name>A0A1I1GYC1_9ACTN</name>
<dbReference type="OrthoDB" id="4290274at2"/>
<dbReference type="Proteomes" id="UP000199207">
    <property type="component" value="Unassembled WGS sequence"/>
</dbReference>
<dbReference type="AlphaFoldDB" id="A0A1I1GYC1"/>
<gene>
    <name evidence="1" type="ORF">SAMN05421773_102174</name>
</gene>
<evidence type="ECO:0000313" key="1">
    <source>
        <dbReference type="EMBL" id="SFC16486.1"/>
    </source>
</evidence>
<dbReference type="NCBIfam" id="NF033521">
    <property type="entry name" value="lasso_leader_L3"/>
    <property type="match status" value="1"/>
</dbReference>
<evidence type="ECO:0000313" key="2">
    <source>
        <dbReference type="Proteomes" id="UP000199207"/>
    </source>
</evidence>
<sequence>MAHNPGYQPPAVQDAGAVVEVTLGNNNFDTNDDFSAKSYVLNFAVPPTITHHGV</sequence>
<dbReference type="RefSeq" id="WP_107365086.1">
    <property type="nucleotide sequence ID" value="NZ_FOLM01000002.1"/>
</dbReference>
<reference evidence="1 2" key="1">
    <citation type="submission" date="2016-10" db="EMBL/GenBank/DDBJ databases">
        <authorList>
            <person name="de Groot N.N."/>
        </authorList>
    </citation>
    <scope>NUCLEOTIDE SEQUENCE [LARGE SCALE GENOMIC DNA]</scope>
    <source>
        <strain evidence="1 2">CGMCC 4.5739</strain>
    </source>
</reference>
<keyword evidence="2" id="KW-1185">Reference proteome</keyword>
<proteinExistence type="predicted"/>